<dbReference type="PANTHER" id="PTHR30461:SF2">
    <property type="entry name" value="SERINE RECOMBINASE PINE-RELATED"/>
    <property type="match status" value="1"/>
</dbReference>
<evidence type="ECO:0000256" key="3">
    <source>
        <dbReference type="ARBA" id="ARBA00023125"/>
    </source>
</evidence>
<keyword evidence="4" id="KW-0233">DNA recombination</keyword>
<dbReference type="Gene3D" id="1.10.10.60">
    <property type="entry name" value="Homeodomain-like"/>
    <property type="match status" value="1"/>
</dbReference>
<evidence type="ECO:0000259" key="5">
    <source>
        <dbReference type="PROSITE" id="PS51736"/>
    </source>
</evidence>
<gene>
    <name evidence="6" type="ORF">DF3PB_50008</name>
</gene>
<dbReference type="InterPro" id="IPR006119">
    <property type="entry name" value="Resolv_N"/>
</dbReference>
<dbReference type="PROSITE" id="PS00397">
    <property type="entry name" value="RECOMBINASES_1"/>
    <property type="match status" value="1"/>
</dbReference>
<dbReference type="CDD" id="cd03768">
    <property type="entry name" value="SR_ResInv"/>
    <property type="match status" value="1"/>
</dbReference>
<reference evidence="6" key="1">
    <citation type="submission" date="2018-07" db="EMBL/GenBank/DDBJ databases">
        <authorList>
            <person name="Quirk P.G."/>
            <person name="Krulwich T.A."/>
        </authorList>
    </citation>
    <scope>NUCLEOTIDE SEQUENCE</scope>
</reference>
<feature type="domain" description="Resolvase/invertase-type recombinase catalytic" evidence="5">
    <location>
        <begin position="3"/>
        <end position="147"/>
    </location>
</feature>
<dbReference type="InterPro" id="IPR009057">
    <property type="entry name" value="Homeodomain-like_sf"/>
</dbReference>
<dbReference type="GO" id="GO:0000150">
    <property type="term" value="F:DNA strand exchange activity"/>
    <property type="evidence" value="ECO:0007669"/>
    <property type="project" value="InterPro"/>
</dbReference>
<protein>
    <submittedName>
        <fullName evidence="6">Resolvase</fullName>
    </submittedName>
</protein>
<dbReference type="GO" id="GO:0003677">
    <property type="term" value="F:DNA binding"/>
    <property type="evidence" value="ECO:0007669"/>
    <property type="project" value="UniProtKB-KW"/>
</dbReference>
<sequence length="205" mass="23009">MKRVALYARVSTGGQTVENQLRELEQVGSRIGWQVVDRYIDQGISGAKGRAERPELARMMRAVIRGELDVVAAWSVDRLGRSLQELVSLLNELRERRVDLYLHQQGLDTGTPSGRAMYQMLGVFAEFERAIIIERIKAGMTRARAQGKRLSRPLIPKVTAERIRELRTAGMSLRRIADEVGVSKSTVANYLPPELQKVRSAIVPS</sequence>
<evidence type="ECO:0000313" key="6">
    <source>
        <dbReference type="EMBL" id="SUS07738.1"/>
    </source>
</evidence>
<dbReference type="PROSITE" id="PS51736">
    <property type="entry name" value="RECOMBINASES_3"/>
    <property type="match status" value="1"/>
</dbReference>
<comment type="similarity">
    <text evidence="1">Belongs to the site-specific recombinase resolvase family.</text>
</comment>
<dbReference type="Gene3D" id="3.40.50.1390">
    <property type="entry name" value="Resolvase, N-terminal catalytic domain"/>
    <property type="match status" value="1"/>
</dbReference>
<evidence type="ECO:0000256" key="1">
    <source>
        <dbReference type="ARBA" id="ARBA00009913"/>
    </source>
</evidence>
<dbReference type="SUPFAM" id="SSF53041">
    <property type="entry name" value="Resolvase-like"/>
    <property type="match status" value="1"/>
</dbReference>
<evidence type="ECO:0000256" key="2">
    <source>
        <dbReference type="ARBA" id="ARBA00022908"/>
    </source>
</evidence>
<dbReference type="EMBL" id="UIDG01000445">
    <property type="protein sequence ID" value="SUS07738.1"/>
    <property type="molecule type" value="Genomic_DNA"/>
</dbReference>
<dbReference type="InterPro" id="IPR050639">
    <property type="entry name" value="SSR_resolvase"/>
</dbReference>
<keyword evidence="3" id="KW-0238">DNA-binding</keyword>
<evidence type="ECO:0000256" key="4">
    <source>
        <dbReference type="ARBA" id="ARBA00023172"/>
    </source>
</evidence>
<dbReference type="InterPro" id="IPR036162">
    <property type="entry name" value="Resolvase-like_N_sf"/>
</dbReference>
<accession>A0A380THT8</accession>
<dbReference type="GO" id="GO:0015074">
    <property type="term" value="P:DNA integration"/>
    <property type="evidence" value="ECO:0007669"/>
    <property type="project" value="UniProtKB-KW"/>
</dbReference>
<keyword evidence="2" id="KW-0229">DNA integration</keyword>
<dbReference type="InterPro" id="IPR025246">
    <property type="entry name" value="IS30-like_HTH"/>
</dbReference>
<dbReference type="Pfam" id="PF13936">
    <property type="entry name" value="HTH_38"/>
    <property type="match status" value="1"/>
</dbReference>
<dbReference type="PANTHER" id="PTHR30461">
    <property type="entry name" value="DNA-INVERTASE FROM LAMBDOID PROPHAGE"/>
    <property type="match status" value="1"/>
</dbReference>
<dbReference type="SMART" id="SM00857">
    <property type="entry name" value="Resolvase"/>
    <property type="match status" value="1"/>
</dbReference>
<dbReference type="AlphaFoldDB" id="A0A380THT8"/>
<organism evidence="6">
    <name type="scientific">metagenome</name>
    <dbReference type="NCBI Taxonomy" id="256318"/>
    <lineage>
        <taxon>unclassified sequences</taxon>
        <taxon>metagenomes</taxon>
    </lineage>
</organism>
<proteinExistence type="inferred from homology"/>
<dbReference type="InterPro" id="IPR006118">
    <property type="entry name" value="Recombinase_CS"/>
</dbReference>
<dbReference type="SUPFAM" id="SSF46689">
    <property type="entry name" value="Homeodomain-like"/>
    <property type="match status" value="1"/>
</dbReference>
<name>A0A380THT8_9ZZZZ</name>
<dbReference type="Pfam" id="PF00239">
    <property type="entry name" value="Resolvase"/>
    <property type="match status" value="1"/>
</dbReference>